<name>A0A6C0IY31_9ZZZZ</name>
<dbReference type="EMBL" id="MN740256">
    <property type="protein sequence ID" value="QHT96383.1"/>
    <property type="molecule type" value="Genomic_DNA"/>
</dbReference>
<feature type="domain" description="SET" evidence="1">
    <location>
        <begin position="15"/>
        <end position="116"/>
    </location>
</feature>
<dbReference type="Gene3D" id="2.170.270.10">
    <property type="entry name" value="SET domain"/>
    <property type="match status" value="1"/>
</dbReference>
<evidence type="ECO:0000259" key="1">
    <source>
        <dbReference type="PROSITE" id="PS50280"/>
    </source>
</evidence>
<reference evidence="2" key="1">
    <citation type="journal article" date="2020" name="Nature">
        <title>Giant virus diversity and host interactions through global metagenomics.</title>
        <authorList>
            <person name="Schulz F."/>
            <person name="Roux S."/>
            <person name="Paez-Espino D."/>
            <person name="Jungbluth S."/>
            <person name="Walsh D.A."/>
            <person name="Denef V.J."/>
            <person name="McMahon K.D."/>
            <person name="Konstantinidis K.T."/>
            <person name="Eloe-Fadrosh E.A."/>
            <person name="Kyrpides N.C."/>
            <person name="Woyke T."/>
        </authorList>
    </citation>
    <scope>NUCLEOTIDE SEQUENCE</scope>
    <source>
        <strain evidence="2">GVMAG-M-3300024302-11</strain>
    </source>
</reference>
<dbReference type="AlphaFoldDB" id="A0A6C0IY31"/>
<protein>
    <recommendedName>
        <fullName evidence="1">SET domain-containing protein</fullName>
    </recommendedName>
</protein>
<sequence>MSILVPQNIDDIICNSVYTKETENGHAVFANHDIKKGDLIERGLARIVPLDGHDCQYCFTWSEDRTKWALCSGYATFYNTSKNANTVMNRDFEKYTFEIYAKTDISKHTELTHTYRSLGWRKCFSELDKTL</sequence>
<proteinExistence type="predicted"/>
<dbReference type="SUPFAM" id="SSF82199">
    <property type="entry name" value="SET domain"/>
    <property type="match status" value="1"/>
</dbReference>
<dbReference type="PROSITE" id="PS50280">
    <property type="entry name" value="SET"/>
    <property type="match status" value="1"/>
</dbReference>
<dbReference type="InterPro" id="IPR001214">
    <property type="entry name" value="SET_dom"/>
</dbReference>
<dbReference type="InterPro" id="IPR046341">
    <property type="entry name" value="SET_dom_sf"/>
</dbReference>
<evidence type="ECO:0000313" key="2">
    <source>
        <dbReference type="EMBL" id="QHT96383.1"/>
    </source>
</evidence>
<dbReference type="Pfam" id="PF00856">
    <property type="entry name" value="SET"/>
    <property type="match status" value="1"/>
</dbReference>
<accession>A0A6C0IY31</accession>
<organism evidence="2">
    <name type="scientific">viral metagenome</name>
    <dbReference type="NCBI Taxonomy" id="1070528"/>
    <lineage>
        <taxon>unclassified sequences</taxon>
        <taxon>metagenomes</taxon>
        <taxon>organismal metagenomes</taxon>
    </lineage>
</organism>